<dbReference type="InterPro" id="IPR007349">
    <property type="entry name" value="DUF418"/>
</dbReference>
<dbReference type="EMBL" id="JABBLX010000003">
    <property type="protein sequence ID" value="NMK96994.1"/>
    <property type="molecule type" value="Genomic_DNA"/>
</dbReference>
<dbReference type="InterPro" id="IPR052529">
    <property type="entry name" value="Bact_Transport_Assoc"/>
</dbReference>
<proteinExistence type="predicted"/>
<evidence type="ECO:0000313" key="4">
    <source>
        <dbReference type="EMBL" id="NMK96994.1"/>
    </source>
</evidence>
<dbReference type="RefSeq" id="WP_030058843.1">
    <property type="nucleotide sequence ID" value="NZ_AP014956.1"/>
</dbReference>
<evidence type="ECO:0000259" key="2">
    <source>
        <dbReference type="Pfam" id="PF04235"/>
    </source>
</evidence>
<evidence type="ECO:0000256" key="1">
    <source>
        <dbReference type="SAM" id="Phobius"/>
    </source>
</evidence>
<feature type="transmembrane region" description="Helical" evidence="1">
    <location>
        <begin position="94"/>
        <end position="124"/>
    </location>
</feature>
<keyword evidence="1" id="KW-0472">Membrane</keyword>
<comment type="caution">
    <text evidence="5">The sequence shown here is derived from an EMBL/GenBank/DDBJ whole genome shotgun (WGS) entry which is preliminary data.</text>
</comment>
<feature type="domain" description="DUF418" evidence="2">
    <location>
        <begin position="173"/>
        <end position="320"/>
    </location>
</feature>
<keyword evidence="1" id="KW-1133">Transmembrane helix</keyword>
<keyword evidence="7" id="KW-1185">Reference proteome</keyword>
<keyword evidence="1" id="KW-0812">Transmembrane</keyword>
<dbReference type="PANTHER" id="PTHR30590">
    <property type="entry name" value="INNER MEMBRANE PROTEIN"/>
    <property type="match status" value="1"/>
</dbReference>
<evidence type="ECO:0000313" key="8">
    <source>
        <dbReference type="Proteomes" id="UP000550736"/>
    </source>
</evidence>
<sequence>MDKKRIVELDIIRGIAISVVLFANVSEVLPIFEDEKKPHFTSLDYMIKQFFSLFIDGRFIMLFTLLFGIGMGIFMNNARKKSLSPLKLMFRRLLFLFVVGIFGMILSLPYAEYAICGAVIMWLFLLPQARYNLWISILTLLSINIMTFVDTNSNLYLIDAMAVMLFGMYMSQSGMIYRFKHHRKFFLNTFLICLAAIIVLIGIKYIGSNLSWMNIEDLVTPFQTLIYFIILLFITDKESVQRLLVPFEKLGKTAFTNFMAQMLLLYFFIRFVFPYNHPTPIQSICIALPILIISMLVTHWWLKRYRQGPLEALWRKWTYKNVPKKVKSR</sequence>
<evidence type="ECO:0000313" key="6">
    <source>
        <dbReference type="Proteomes" id="UP000291949"/>
    </source>
</evidence>
<reference evidence="5 6" key="1">
    <citation type="journal article" date="2019" name="Sci. Transl. Med.">
        <title>Quorum sensing between bacterial species on the skin protects against epidermal injury in atopic dermatitis.</title>
        <authorList>
            <person name="Williams M.R."/>
        </authorList>
    </citation>
    <scope>NUCLEOTIDE SEQUENCE [LARGE SCALE GENOMIC DNA]</scope>
    <source>
        <strain evidence="5 6">H8</strain>
    </source>
</reference>
<dbReference type="EMBL" id="JABBMI010000034">
    <property type="protein sequence ID" value="NMK53731.1"/>
    <property type="molecule type" value="Genomic_DNA"/>
</dbReference>
<organism evidence="5 6">
    <name type="scientific">Staphylococcus capitis</name>
    <dbReference type="NCBI Taxonomy" id="29388"/>
    <lineage>
        <taxon>Bacteria</taxon>
        <taxon>Bacillati</taxon>
        <taxon>Bacillota</taxon>
        <taxon>Bacilli</taxon>
        <taxon>Bacillales</taxon>
        <taxon>Staphylococcaceae</taxon>
        <taxon>Staphylococcus</taxon>
    </lineage>
</organism>
<evidence type="ECO:0000313" key="3">
    <source>
        <dbReference type="EMBL" id="NMK53731.1"/>
    </source>
</evidence>
<evidence type="ECO:0000313" key="7">
    <source>
        <dbReference type="Proteomes" id="UP000538955"/>
    </source>
</evidence>
<feature type="transmembrane region" description="Helical" evidence="1">
    <location>
        <begin position="155"/>
        <end position="173"/>
    </location>
</feature>
<feature type="transmembrane region" description="Helical" evidence="1">
    <location>
        <begin position="281"/>
        <end position="302"/>
    </location>
</feature>
<dbReference type="Proteomes" id="UP000291949">
    <property type="component" value="Unassembled WGS sequence"/>
</dbReference>
<feature type="transmembrane region" description="Helical" evidence="1">
    <location>
        <begin position="255"/>
        <end position="275"/>
    </location>
</feature>
<feature type="transmembrane region" description="Helical" evidence="1">
    <location>
        <begin position="218"/>
        <end position="234"/>
    </location>
</feature>
<reference evidence="7 8" key="2">
    <citation type="submission" date="2020-04" db="EMBL/GenBank/DDBJ databases">
        <title>The Epidemiology and Molecular Characteristics of Linezolid-Resistant Staphylococcus capitis in Huashan Hospital, Shanghai.</title>
        <authorList>
            <person name="Ding L."/>
            <person name="Li P."/>
            <person name="Yang Y."/>
            <person name="Lin D."/>
            <person name="Xu X."/>
        </authorList>
    </citation>
    <scope>NUCLEOTIDE SEQUENCE [LARGE SCALE GENOMIC DNA]</scope>
    <source>
        <strain evidence="4 8">12-86</strain>
        <strain evidence="3 7">17-84</strain>
    </source>
</reference>
<dbReference type="PANTHER" id="PTHR30590:SF2">
    <property type="entry name" value="INNER MEMBRANE PROTEIN"/>
    <property type="match status" value="1"/>
</dbReference>
<evidence type="ECO:0000313" key="5">
    <source>
        <dbReference type="EMBL" id="TBW76208.1"/>
    </source>
</evidence>
<dbReference type="EMBL" id="SCHC01000003">
    <property type="protein sequence ID" value="TBW76208.1"/>
    <property type="molecule type" value="Genomic_DNA"/>
</dbReference>
<feature type="transmembrane region" description="Helical" evidence="1">
    <location>
        <begin position="12"/>
        <end position="32"/>
    </location>
</feature>
<dbReference type="Pfam" id="PF04235">
    <property type="entry name" value="DUF418"/>
    <property type="match status" value="1"/>
</dbReference>
<dbReference type="Proteomes" id="UP000550736">
    <property type="component" value="Unassembled WGS sequence"/>
</dbReference>
<dbReference type="Proteomes" id="UP000538955">
    <property type="component" value="Unassembled WGS sequence"/>
</dbReference>
<protein>
    <submittedName>
        <fullName evidence="5">DUF418 domain-containing protein</fullName>
    </submittedName>
</protein>
<gene>
    <name evidence="5" type="ORF">EQ811_10245</name>
    <name evidence="4" type="ORF">HHM13_02610</name>
    <name evidence="3" type="ORF">HHM24_03055</name>
</gene>
<dbReference type="AlphaFoldDB" id="A0A7X9WEN2"/>
<accession>A0A7X9WEN2</accession>
<feature type="transmembrane region" description="Helical" evidence="1">
    <location>
        <begin position="185"/>
        <end position="206"/>
    </location>
</feature>
<feature type="transmembrane region" description="Helical" evidence="1">
    <location>
        <begin position="53"/>
        <end position="74"/>
    </location>
</feature>
<feature type="transmembrane region" description="Helical" evidence="1">
    <location>
        <begin position="131"/>
        <end position="149"/>
    </location>
</feature>
<name>A0A7X9WEN2_STACP</name>